<dbReference type="PANTHER" id="PTHR43158">
    <property type="entry name" value="SKFA PEPTIDE EXPORT ATP-BINDING PROTEIN SKFE"/>
    <property type="match status" value="1"/>
</dbReference>
<dbReference type="PANTHER" id="PTHR43158:SF5">
    <property type="entry name" value="ABC TRANSPORTER, ATP-BINDING PROTEIN"/>
    <property type="match status" value="1"/>
</dbReference>
<dbReference type="AlphaFoldDB" id="A0AA41QX21"/>
<dbReference type="RefSeq" id="WP_243012056.1">
    <property type="nucleotide sequence ID" value="NZ_JALGAR010000002.1"/>
</dbReference>
<reference evidence="5" key="1">
    <citation type="submission" date="2022-03" db="EMBL/GenBank/DDBJ databases">
        <title>Cryobacterium sp. nov. strain ZS14-85, isolated from Antarctic soil.</title>
        <authorList>
            <person name="Li J."/>
            <person name="Niu G."/>
        </authorList>
    </citation>
    <scope>NUCLEOTIDE SEQUENCE</scope>
    <source>
        <strain evidence="5">ZS14-85</strain>
    </source>
</reference>
<evidence type="ECO:0000313" key="5">
    <source>
        <dbReference type="EMBL" id="MCI4658309.1"/>
    </source>
</evidence>
<evidence type="ECO:0000259" key="4">
    <source>
        <dbReference type="PROSITE" id="PS50893"/>
    </source>
</evidence>
<organism evidence="5 6">
    <name type="scientific">Cryobacterium zhongshanensis</name>
    <dbReference type="NCBI Taxonomy" id="2928153"/>
    <lineage>
        <taxon>Bacteria</taxon>
        <taxon>Bacillati</taxon>
        <taxon>Actinomycetota</taxon>
        <taxon>Actinomycetes</taxon>
        <taxon>Micrococcales</taxon>
        <taxon>Microbacteriaceae</taxon>
        <taxon>Cryobacterium</taxon>
    </lineage>
</organism>
<evidence type="ECO:0000256" key="2">
    <source>
        <dbReference type="ARBA" id="ARBA00022840"/>
    </source>
</evidence>
<accession>A0AA41QX21</accession>
<protein>
    <submittedName>
        <fullName evidence="5">ABC transporter ATP-binding protein</fullName>
    </submittedName>
</protein>
<dbReference type="SUPFAM" id="SSF52540">
    <property type="entry name" value="P-loop containing nucleoside triphosphate hydrolases"/>
    <property type="match status" value="1"/>
</dbReference>
<dbReference type="CDD" id="cd03230">
    <property type="entry name" value="ABC_DR_subfamily_A"/>
    <property type="match status" value="1"/>
</dbReference>
<evidence type="ECO:0000256" key="1">
    <source>
        <dbReference type="ARBA" id="ARBA00022741"/>
    </source>
</evidence>
<dbReference type="InterPro" id="IPR003439">
    <property type="entry name" value="ABC_transporter-like_ATP-bd"/>
</dbReference>
<feature type="region of interest" description="Disordered" evidence="3">
    <location>
        <begin position="289"/>
        <end position="312"/>
    </location>
</feature>
<dbReference type="GO" id="GO:0016887">
    <property type="term" value="F:ATP hydrolysis activity"/>
    <property type="evidence" value="ECO:0007669"/>
    <property type="project" value="InterPro"/>
</dbReference>
<name>A0AA41QX21_9MICO</name>
<gene>
    <name evidence="5" type="ORF">MQH31_10875</name>
</gene>
<dbReference type="EMBL" id="JALGAR010000002">
    <property type="protein sequence ID" value="MCI4658309.1"/>
    <property type="molecule type" value="Genomic_DNA"/>
</dbReference>
<comment type="caution">
    <text evidence="5">The sequence shown here is derived from an EMBL/GenBank/DDBJ whole genome shotgun (WGS) entry which is preliminary data.</text>
</comment>
<dbReference type="Gene3D" id="3.40.50.300">
    <property type="entry name" value="P-loop containing nucleotide triphosphate hydrolases"/>
    <property type="match status" value="1"/>
</dbReference>
<feature type="domain" description="ABC transporter" evidence="4">
    <location>
        <begin position="5"/>
        <end position="230"/>
    </location>
</feature>
<sequence>MTAAIDIRAVTRTYGHATALDNVSFRVPEGSICGLFGSNGAGKTTVMSIIAGHDRPSSGEALVLGDTPFEHEVTGQRISFIRDNQRYPDNYQLKHVLRIAPEFAPDWSAEVAAELVEGFRIPAKTPIKKFSRGQLSAVAIVIGLASRAPVTLFDEPYLGLDVGARTLFYDVLLRDYGRHPRTILLSTHLIDESESLFDRVVILNAGRVAVDCDRDEARELAVVISGAADAVGRLTAGRTVLQTRAIGSLSSVTVTGDADEALLAEARRTGVQVASASLQQLVAAYGAPAGDAAEQTDHQSTRTTQQKEAAAA</sequence>
<keyword evidence="6" id="KW-1185">Reference proteome</keyword>
<dbReference type="GO" id="GO:0005524">
    <property type="term" value="F:ATP binding"/>
    <property type="evidence" value="ECO:0007669"/>
    <property type="project" value="UniProtKB-KW"/>
</dbReference>
<dbReference type="PROSITE" id="PS50893">
    <property type="entry name" value="ABC_TRANSPORTER_2"/>
    <property type="match status" value="1"/>
</dbReference>
<proteinExistence type="predicted"/>
<evidence type="ECO:0000256" key="3">
    <source>
        <dbReference type="SAM" id="MobiDB-lite"/>
    </source>
</evidence>
<dbReference type="SMART" id="SM00382">
    <property type="entry name" value="AAA"/>
    <property type="match status" value="1"/>
</dbReference>
<feature type="compositionally biased region" description="Polar residues" evidence="3">
    <location>
        <begin position="301"/>
        <end position="312"/>
    </location>
</feature>
<dbReference type="Proteomes" id="UP001165341">
    <property type="component" value="Unassembled WGS sequence"/>
</dbReference>
<dbReference type="InterPro" id="IPR003593">
    <property type="entry name" value="AAA+_ATPase"/>
</dbReference>
<keyword evidence="2 5" id="KW-0067">ATP-binding</keyword>
<keyword evidence="1" id="KW-0547">Nucleotide-binding</keyword>
<evidence type="ECO:0000313" key="6">
    <source>
        <dbReference type="Proteomes" id="UP001165341"/>
    </source>
</evidence>
<dbReference type="InterPro" id="IPR027417">
    <property type="entry name" value="P-loop_NTPase"/>
</dbReference>
<dbReference type="Pfam" id="PF00005">
    <property type="entry name" value="ABC_tran"/>
    <property type="match status" value="1"/>
</dbReference>